<feature type="domain" description="EamA" evidence="7">
    <location>
        <begin position="40"/>
        <end position="167"/>
    </location>
</feature>
<organism evidence="8 9">
    <name type="scientific">Ruegeria atlantica</name>
    <dbReference type="NCBI Taxonomy" id="81569"/>
    <lineage>
        <taxon>Bacteria</taxon>
        <taxon>Pseudomonadati</taxon>
        <taxon>Pseudomonadota</taxon>
        <taxon>Alphaproteobacteria</taxon>
        <taxon>Rhodobacterales</taxon>
        <taxon>Roseobacteraceae</taxon>
        <taxon>Ruegeria</taxon>
    </lineage>
</organism>
<gene>
    <name evidence="8" type="ORF">GS634_01895</name>
</gene>
<dbReference type="SUPFAM" id="SSF103481">
    <property type="entry name" value="Multidrug resistance efflux transporter EmrE"/>
    <property type="match status" value="1"/>
</dbReference>
<name>A0AA91BSB2_9RHOB</name>
<keyword evidence="5 6" id="KW-0472">Membrane</keyword>
<feature type="domain" description="EamA" evidence="7">
    <location>
        <begin position="179"/>
        <end position="314"/>
    </location>
</feature>
<evidence type="ECO:0000313" key="8">
    <source>
        <dbReference type="EMBL" id="NOE16873.1"/>
    </source>
</evidence>
<feature type="transmembrane region" description="Helical" evidence="6">
    <location>
        <begin position="99"/>
        <end position="119"/>
    </location>
</feature>
<comment type="subcellular location">
    <subcellularLocation>
        <location evidence="1">Cell membrane</location>
        <topology evidence="1">Multi-pass membrane protein</topology>
    </subcellularLocation>
</comment>
<dbReference type="EMBL" id="WVRA01000001">
    <property type="protein sequence ID" value="NOE16873.1"/>
    <property type="molecule type" value="Genomic_DNA"/>
</dbReference>
<accession>A0AA91BSB2</accession>
<keyword evidence="3 6" id="KW-0812">Transmembrane</keyword>
<dbReference type="GO" id="GO:0005886">
    <property type="term" value="C:plasma membrane"/>
    <property type="evidence" value="ECO:0007669"/>
    <property type="project" value="UniProtKB-SubCell"/>
</dbReference>
<keyword evidence="4 6" id="KW-1133">Transmembrane helix</keyword>
<feature type="transmembrane region" description="Helical" evidence="6">
    <location>
        <begin position="68"/>
        <end position="87"/>
    </location>
</feature>
<evidence type="ECO:0000313" key="9">
    <source>
        <dbReference type="Proteomes" id="UP000597886"/>
    </source>
</evidence>
<protein>
    <submittedName>
        <fullName evidence="8">EamA family transporter</fullName>
    </submittedName>
</protein>
<evidence type="ECO:0000259" key="7">
    <source>
        <dbReference type="Pfam" id="PF00892"/>
    </source>
</evidence>
<dbReference type="PANTHER" id="PTHR32322:SF18">
    <property type="entry name" value="S-ADENOSYLMETHIONINE_S-ADENOSYLHOMOCYSTEINE TRANSPORTER"/>
    <property type="match status" value="1"/>
</dbReference>
<keyword evidence="2" id="KW-1003">Cell membrane</keyword>
<dbReference type="Proteomes" id="UP000597886">
    <property type="component" value="Unassembled WGS sequence"/>
</dbReference>
<feature type="transmembrane region" description="Helical" evidence="6">
    <location>
        <begin position="156"/>
        <end position="177"/>
    </location>
</feature>
<evidence type="ECO:0000256" key="1">
    <source>
        <dbReference type="ARBA" id="ARBA00004651"/>
    </source>
</evidence>
<dbReference type="InterPro" id="IPR037185">
    <property type="entry name" value="EmrE-like"/>
</dbReference>
<proteinExistence type="predicted"/>
<sequence length="319" mass="34202">MIPGPATLYPDAVTTTHRSQSGARMSLSQTQPDNSTRASMVLVTGGALWGLYWIPVRFFHDQGLTGPWSGIAMYCAALIALIPFVWPDRRMLARQWRDLMLSGMFTGAAFSLYSISLVYTDVVRSILLFYLTPIWGTILGVVFLKERLSLMRLAGLICGLGGLFVVLGGAGFVPWPQNLGDKLALASGICWALGTLGLYKAGSMTISGQVFAFVIGALLLSLVSLLMLGGQTLPNITSEESIRIAGYALLSAFYVLPMIYMTIWPATKLSPAKVGLLLMSEVVVGIASAAALSGEPFGLREFLGATLIVSAAVLEILRK</sequence>
<feature type="transmembrane region" description="Helical" evidence="6">
    <location>
        <begin position="183"/>
        <end position="199"/>
    </location>
</feature>
<feature type="transmembrane region" description="Helical" evidence="6">
    <location>
        <begin position="38"/>
        <end position="56"/>
    </location>
</feature>
<dbReference type="PANTHER" id="PTHR32322">
    <property type="entry name" value="INNER MEMBRANE TRANSPORTER"/>
    <property type="match status" value="1"/>
</dbReference>
<comment type="caution">
    <text evidence="8">The sequence shown here is derived from an EMBL/GenBank/DDBJ whole genome shotgun (WGS) entry which is preliminary data.</text>
</comment>
<dbReference type="RefSeq" id="WP_171328132.1">
    <property type="nucleotide sequence ID" value="NZ_WVRA01000001.1"/>
</dbReference>
<reference evidence="8" key="1">
    <citation type="submission" date="2019-12" db="EMBL/GenBank/DDBJ databases">
        <title>Ruegeria JWLKs population differentiation of coral mucus and skeleton niches.</title>
        <authorList>
            <person name="Luo D."/>
        </authorList>
    </citation>
    <scope>NUCLEOTIDE SEQUENCE</scope>
    <source>
        <strain evidence="8">HKCCD6181</strain>
    </source>
</reference>
<dbReference type="AlphaFoldDB" id="A0AA91BSB2"/>
<feature type="transmembrane region" description="Helical" evidence="6">
    <location>
        <begin position="211"/>
        <end position="232"/>
    </location>
</feature>
<feature type="transmembrane region" description="Helical" evidence="6">
    <location>
        <begin position="244"/>
        <end position="263"/>
    </location>
</feature>
<evidence type="ECO:0000256" key="3">
    <source>
        <dbReference type="ARBA" id="ARBA00022692"/>
    </source>
</evidence>
<feature type="transmembrane region" description="Helical" evidence="6">
    <location>
        <begin position="125"/>
        <end position="144"/>
    </location>
</feature>
<dbReference type="InterPro" id="IPR050638">
    <property type="entry name" value="AA-Vitamin_Transporters"/>
</dbReference>
<evidence type="ECO:0000256" key="5">
    <source>
        <dbReference type="ARBA" id="ARBA00023136"/>
    </source>
</evidence>
<dbReference type="Pfam" id="PF00892">
    <property type="entry name" value="EamA"/>
    <property type="match status" value="2"/>
</dbReference>
<evidence type="ECO:0000256" key="6">
    <source>
        <dbReference type="SAM" id="Phobius"/>
    </source>
</evidence>
<evidence type="ECO:0000256" key="2">
    <source>
        <dbReference type="ARBA" id="ARBA00022475"/>
    </source>
</evidence>
<evidence type="ECO:0000256" key="4">
    <source>
        <dbReference type="ARBA" id="ARBA00022989"/>
    </source>
</evidence>
<dbReference type="InterPro" id="IPR000620">
    <property type="entry name" value="EamA_dom"/>
</dbReference>